<accession>A0A9X1QC72</accession>
<gene>
    <name evidence="1" type="ORF">L0661_08580</name>
</gene>
<dbReference type="RefSeq" id="WP_235177495.1">
    <property type="nucleotide sequence ID" value="NZ_JAKFFV010000004.1"/>
</dbReference>
<evidence type="ECO:0000313" key="1">
    <source>
        <dbReference type="EMBL" id="MCF2498359.1"/>
    </source>
</evidence>
<protein>
    <submittedName>
        <fullName evidence="1">Uncharacterized protein</fullName>
    </submittedName>
</protein>
<name>A0A9X1QC72_9BACT</name>
<organism evidence="1 2">
    <name type="scientific">Dyadobacter chenhuakuii</name>
    <dbReference type="NCBI Taxonomy" id="2909339"/>
    <lineage>
        <taxon>Bacteria</taxon>
        <taxon>Pseudomonadati</taxon>
        <taxon>Bacteroidota</taxon>
        <taxon>Cytophagia</taxon>
        <taxon>Cytophagales</taxon>
        <taxon>Spirosomataceae</taxon>
        <taxon>Dyadobacter</taxon>
    </lineage>
</organism>
<evidence type="ECO:0000313" key="2">
    <source>
        <dbReference type="Proteomes" id="UP001139411"/>
    </source>
</evidence>
<dbReference type="AlphaFoldDB" id="A0A9X1QC72"/>
<dbReference type="EMBL" id="JAKFFV010000004">
    <property type="protein sequence ID" value="MCF2498359.1"/>
    <property type="molecule type" value="Genomic_DNA"/>
</dbReference>
<comment type="caution">
    <text evidence="1">The sequence shown here is derived from an EMBL/GenBank/DDBJ whole genome shotgun (WGS) entry which is preliminary data.</text>
</comment>
<sequence length="108" mass="12449">MTKLIKSDVQALSLADFTQELYESLVLPYEKDSIVRGNLITVEVETEYMPIKLSVAVQLDDTVESLRERFDAQLAENIDDFENYEHWARDNYEHASVIQGRAFDSLTC</sequence>
<reference evidence="1" key="1">
    <citation type="submission" date="2022-01" db="EMBL/GenBank/DDBJ databases">
        <title>Novel species in genus Dyadobacter.</title>
        <authorList>
            <person name="Ma C."/>
        </authorList>
    </citation>
    <scope>NUCLEOTIDE SEQUENCE</scope>
    <source>
        <strain evidence="1">CY357</strain>
    </source>
</reference>
<dbReference type="Proteomes" id="UP001139411">
    <property type="component" value="Unassembled WGS sequence"/>
</dbReference>
<proteinExistence type="predicted"/>